<evidence type="ECO:0000313" key="2">
    <source>
        <dbReference type="Proteomes" id="UP001527866"/>
    </source>
</evidence>
<dbReference type="Proteomes" id="UP001527866">
    <property type="component" value="Unassembled WGS sequence"/>
</dbReference>
<dbReference type="EMBL" id="JAQFWQ010000190">
    <property type="protein sequence ID" value="MDA2815248.1"/>
    <property type="molecule type" value="Genomic_DNA"/>
</dbReference>
<comment type="caution">
    <text evidence="1">The sequence shown here is derived from an EMBL/GenBank/DDBJ whole genome shotgun (WGS) entry which is preliminary data.</text>
</comment>
<accession>A0ABT4UE80</accession>
<keyword evidence="2" id="KW-1185">Reference proteome</keyword>
<proteinExistence type="predicted"/>
<dbReference type="RefSeq" id="WP_270690903.1">
    <property type="nucleotide sequence ID" value="NZ_JAQFWQ010000190.1"/>
</dbReference>
<organism evidence="1 2">
    <name type="scientific">Nocardiopsis endophytica</name>
    <dbReference type="NCBI Taxonomy" id="3018445"/>
    <lineage>
        <taxon>Bacteria</taxon>
        <taxon>Bacillati</taxon>
        <taxon>Actinomycetota</taxon>
        <taxon>Actinomycetes</taxon>
        <taxon>Streptosporangiales</taxon>
        <taxon>Nocardiopsidaceae</taxon>
        <taxon>Nocardiopsis</taxon>
    </lineage>
</organism>
<sequence>MGYDLKAVVADGGLLTAAAAEPASARIVPLGRGLGLVPVTPVLLAALDEGAGPPVHGFWTLTAGLERLLAEWSRSGAVAFLESEYFGGTGEENTAVWRAGRIVLGPLHLREDEAVPDEGTPVRRALRELGVTADADRDEFTVAGLDAHRSTECWAARPADPGHSRGSADTGAV</sequence>
<protein>
    <submittedName>
        <fullName evidence="1">Uncharacterized protein</fullName>
    </submittedName>
</protein>
<name>A0ABT4UE80_9ACTN</name>
<reference evidence="1 2" key="1">
    <citation type="submission" date="2023-01" db="EMBL/GenBank/DDBJ databases">
        <title>Draft genome sequence of Nocardiopsis sp. RSe5-2 isolated from halophytes.</title>
        <authorList>
            <person name="Duangmal K."/>
            <person name="Chantavorakit T."/>
        </authorList>
    </citation>
    <scope>NUCLEOTIDE SEQUENCE [LARGE SCALE GENOMIC DNA]</scope>
    <source>
        <strain evidence="1 2">RSe5-2</strain>
    </source>
</reference>
<gene>
    <name evidence="1" type="ORF">O4J56_31690</name>
</gene>
<evidence type="ECO:0000313" key="1">
    <source>
        <dbReference type="EMBL" id="MDA2815248.1"/>
    </source>
</evidence>